<evidence type="ECO:0000313" key="2">
    <source>
        <dbReference type="Proteomes" id="UP001230156"/>
    </source>
</evidence>
<reference evidence="2" key="1">
    <citation type="submission" date="2023-08" db="EMBL/GenBank/DDBJ databases">
        <title>Rhodospirillaceae gen. nov., a novel taxon isolated from the Yangtze River Yuezi River estuary sludge.</title>
        <authorList>
            <person name="Ruan L."/>
        </authorList>
    </citation>
    <scope>NUCLEOTIDE SEQUENCE [LARGE SCALE GENOMIC DNA]</scope>
    <source>
        <strain evidence="2">R-7</strain>
    </source>
</reference>
<sequence>MNRSQTRRVVDGVAEKKAWSMSRARAMRGKDRECGSRSRGLRRWAIAIGLGVAALANADGAGACTVPRPFDPDRILQRMTPEQIVDRASIIVEGVVSPPERVADEATSASSPMVVDRVWKGDINRRVMIRYNVRSSNCTHPPLFGTRIRLSTHFYADGEISYDFFDAELPLDHDGLNRALQGHEGTVADDNP</sequence>
<dbReference type="Proteomes" id="UP001230156">
    <property type="component" value="Unassembled WGS sequence"/>
</dbReference>
<organism evidence="1 2">
    <name type="scientific">Dongia sedimenti</name>
    <dbReference type="NCBI Taxonomy" id="3064282"/>
    <lineage>
        <taxon>Bacteria</taxon>
        <taxon>Pseudomonadati</taxon>
        <taxon>Pseudomonadota</taxon>
        <taxon>Alphaproteobacteria</taxon>
        <taxon>Rhodospirillales</taxon>
        <taxon>Dongiaceae</taxon>
        <taxon>Dongia</taxon>
    </lineage>
</organism>
<protein>
    <submittedName>
        <fullName evidence="1">Uncharacterized protein</fullName>
    </submittedName>
</protein>
<name>A0ABU0YG46_9PROT</name>
<proteinExistence type="predicted"/>
<evidence type="ECO:0000313" key="1">
    <source>
        <dbReference type="EMBL" id="MDQ7246694.1"/>
    </source>
</evidence>
<comment type="caution">
    <text evidence="1">The sequence shown here is derived from an EMBL/GenBank/DDBJ whole genome shotgun (WGS) entry which is preliminary data.</text>
</comment>
<dbReference type="EMBL" id="JAUYVI010000001">
    <property type="protein sequence ID" value="MDQ7246694.1"/>
    <property type="molecule type" value="Genomic_DNA"/>
</dbReference>
<accession>A0ABU0YG46</accession>
<keyword evidence="2" id="KW-1185">Reference proteome</keyword>
<dbReference type="RefSeq" id="WP_379954085.1">
    <property type="nucleotide sequence ID" value="NZ_JAUYVI010000001.1"/>
</dbReference>
<gene>
    <name evidence="1" type="ORF">Q8A70_03415</name>
</gene>